<dbReference type="Gene3D" id="1.10.8.100">
    <property type="entry name" value="Ribosomal RNA adenine dimethylase-like, domain 2"/>
    <property type="match status" value="1"/>
</dbReference>
<proteinExistence type="inferred from homology"/>
<evidence type="ECO:0000256" key="5">
    <source>
        <dbReference type="ARBA" id="ARBA00022691"/>
    </source>
</evidence>
<dbReference type="PANTHER" id="PTHR11727:SF7">
    <property type="entry name" value="DIMETHYLADENOSINE TRANSFERASE-RELATED"/>
    <property type="match status" value="1"/>
</dbReference>
<keyword evidence="4 8" id="KW-0808">Transferase</keyword>
<dbReference type="RefSeq" id="WP_071456128.1">
    <property type="nucleotide sequence ID" value="NZ_CP017267.1"/>
</dbReference>
<dbReference type="HAMAP" id="MF_00607">
    <property type="entry name" value="16SrRNA_methyltr_A"/>
    <property type="match status" value="1"/>
</dbReference>
<evidence type="ECO:0000313" key="12">
    <source>
        <dbReference type="Proteomes" id="UP000191200"/>
    </source>
</evidence>
<dbReference type="PANTHER" id="PTHR11727">
    <property type="entry name" value="DIMETHYLADENOSINE TRANSFERASE"/>
    <property type="match status" value="1"/>
</dbReference>
<comment type="subcellular location">
    <subcellularLocation>
        <location evidence="8">Cytoplasm</location>
    </subcellularLocation>
</comment>
<keyword evidence="1 8" id="KW-0963">Cytoplasm</keyword>
<dbReference type="InterPro" id="IPR020598">
    <property type="entry name" value="rRNA_Ade_methylase_Trfase_N"/>
</dbReference>
<feature type="binding site" evidence="8 9">
    <location>
        <position position="58"/>
    </location>
    <ligand>
        <name>S-adenosyl-L-methionine</name>
        <dbReference type="ChEBI" id="CHEBI:59789"/>
    </ligand>
</feature>
<protein>
    <recommendedName>
        <fullName evidence="8">Ribosomal RNA small subunit methyltransferase A</fullName>
        <ecNumber evidence="8">2.1.1.182</ecNumber>
    </recommendedName>
    <alternativeName>
        <fullName evidence="8">16S rRNA (adenine(1518)-N(6)/adenine(1519)-N(6))-dimethyltransferase</fullName>
    </alternativeName>
    <alternativeName>
        <fullName evidence="8">16S rRNA dimethyladenosine transferase</fullName>
    </alternativeName>
    <alternativeName>
        <fullName evidence="8">16S rRNA dimethylase</fullName>
    </alternativeName>
    <alternativeName>
        <fullName evidence="8">S-adenosylmethionine-6-N', N'-adenosyl(rRNA) dimethyltransferase</fullName>
    </alternativeName>
</protein>
<comment type="function">
    <text evidence="8">Specifically dimethylates two adjacent adenosines (A1518 and A1519) in the loop of a conserved hairpin near the 3'-end of 16S rRNA in the 30S particle. May play a critical role in biogenesis of 30S subunits.</text>
</comment>
<feature type="domain" description="Ribosomal RNA adenine methylase transferase N-terminal" evidence="10">
    <location>
        <begin position="38"/>
        <end position="214"/>
    </location>
</feature>
<feature type="binding site" evidence="8 9">
    <location>
        <position position="79"/>
    </location>
    <ligand>
        <name>S-adenosyl-L-methionine</name>
        <dbReference type="ChEBI" id="CHEBI:59789"/>
    </ligand>
</feature>
<feature type="binding site" evidence="8 9">
    <location>
        <position position="31"/>
    </location>
    <ligand>
        <name>S-adenosyl-L-methionine</name>
        <dbReference type="ChEBI" id="CHEBI:59789"/>
    </ligand>
</feature>
<name>A0A1J0A3R1_9ENTE</name>
<dbReference type="InterPro" id="IPR023165">
    <property type="entry name" value="rRNA_Ade_diMease-like_C"/>
</dbReference>
<evidence type="ECO:0000313" key="11">
    <source>
        <dbReference type="EMBL" id="APB30559.1"/>
    </source>
</evidence>
<evidence type="ECO:0000256" key="3">
    <source>
        <dbReference type="ARBA" id="ARBA00022603"/>
    </source>
</evidence>
<evidence type="ECO:0000256" key="4">
    <source>
        <dbReference type="ARBA" id="ARBA00022679"/>
    </source>
</evidence>
<dbReference type="GO" id="GO:0005829">
    <property type="term" value="C:cytosol"/>
    <property type="evidence" value="ECO:0007669"/>
    <property type="project" value="TreeGrafter"/>
</dbReference>
<comment type="catalytic activity">
    <reaction evidence="7">
        <text>adenosine(2085) in 23S rRNA + 2 S-adenosyl-L-methionine = N(6)-dimethyladenosine(2085) in 23S rRNA + 2 S-adenosyl-L-homocysteine + 2 H(+)</text>
        <dbReference type="Rhea" id="RHEA:42784"/>
        <dbReference type="Rhea" id="RHEA-COMP:10237"/>
        <dbReference type="Rhea" id="RHEA-COMP:10238"/>
        <dbReference type="ChEBI" id="CHEBI:15378"/>
        <dbReference type="ChEBI" id="CHEBI:57856"/>
        <dbReference type="ChEBI" id="CHEBI:59789"/>
        <dbReference type="ChEBI" id="CHEBI:74411"/>
        <dbReference type="ChEBI" id="CHEBI:74493"/>
        <dbReference type="EC" id="2.1.1.184"/>
    </reaction>
</comment>
<dbReference type="InterPro" id="IPR001737">
    <property type="entry name" value="KsgA/Erm"/>
</dbReference>
<dbReference type="GO" id="GO:0052908">
    <property type="term" value="F:16S rRNA (adenine(1518)-N(6)/adenine(1519)-N(6))-dimethyltransferase activity"/>
    <property type="evidence" value="ECO:0007669"/>
    <property type="project" value="UniProtKB-EC"/>
</dbReference>
<dbReference type="InterPro" id="IPR011530">
    <property type="entry name" value="rRNA_adenine_dimethylase"/>
</dbReference>
<dbReference type="GO" id="GO:0003723">
    <property type="term" value="F:RNA binding"/>
    <property type="evidence" value="ECO:0007669"/>
    <property type="project" value="UniProtKB-UniRule"/>
</dbReference>
<dbReference type="EMBL" id="CP017267">
    <property type="protein sequence ID" value="APB30559.1"/>
    <property type="molecule type" value="Genomic_DNA"/>
</dbReference>
<sequence length="298" mass="33736">MNEYKDIATPSRTKEILKKHGFSFKKSLGQNFLTEPNILRKIAEAGDLSKEDGVIEIGPGIGALTEHLARHAGKVLAFEIDQRLIPVLEDTLSPYDNITVVNEDILKADVVAEAKKVFDEEQPIKVVANLPYYITTPIMMHLLMSPLDITTMVVMMQKEVADRMTAKPSTKAYGSLSIAVQFYMEAKLAFIVPKTAFVPQPNVDSAIIKLEKRETPIVDVIDETFFFELTRASFTQRRKTLWNNLTSHFGKDDQTKQWLEKSLEESDIDPKRRGETLSIAEFGKLSNVLITNKNRYNE</sequence>
<evidence type="ECO:0000256" key="2">
    <source>
        <dbReference type="ARBA" id="ARBA00022552"/>
    </source>
</evidence>
<dbReference type="SUPFAM" id="SSF53335">
    <property type="entry name" value="S-adenosyl-L-methionine-dependent methyltransferases"/>
    <property type="match status" value="1"/>
</dbReference>
<keyword evidence="3 8" id="KW-0489">Methyltransferase</keyword>
<reference evidence="11 12" key="1">
    <citation type="submission" date="2016-09" db="EMBL/GenBank/DDBJ databases">
        <title>Vagococcus teuberi sp. nov., isolated from the Malian artisanal sour milk fene.</title>
        <authorList>
            <person name="Wullschleger S."/>
            <person name="Seifert C."/>
            <person name="Baumgartner S."/>
            <person name="Lacroix C."/>
            <person name="Bonfoh B."/>
            <person name="Stevens M.J."/>
            <person name="Meile L."/>
        </authorList>
    </citation>
    <scope>NUCLEOTIDE SEQUENCE [LARGE SCALE GENOMIC DNA]</scope>
    <source>
        <strain evidence="11 12">DSM 21459</strain>
    </source>
</reference>
<evidence type="ECO:0000256" key="9">
    <source>
        <dbReference type="PROSITE-ProRule" id="PRU01026"/>
    </source>
</evidence>
<dbReference type="Proteomes" id="UP000191200">
    <property type="component" value="Chromosome"/>
</dbReference>
<feature type="binding site" evidence="8 9">
    <location>
        <position position="129"/>
    </location>
    <ligand>
        <name>S-adenosyl-L-methionine</name>
        <dbReference type="ChEBI" id="CHEBI:59789"/>
    </ligand>
</feature>
<evidence type="ECO:0000256" key="1">
    <source>
        <dbReference type="ARBA" id="ARBA00022490"/>
    </source>
</evidence>
<accession>A0A1J0A3R1</accession>
<evidence type="ECO:0000256" key="6">
    <source>
        <dbReference type="ARBA" id="ARBA00022884"/>
    </source>
</evidence>
<dbReference type="NCBIfam" id="TIGR00755">
    <property type="entry name" value="ksgA"/>
    <property type="match status" value="1"/>
</dbReference>
<dbReference type="FunFam" id="3.40.50.150:FF:000023">
    <property type="entry name" value="Ribosomal RNA small subunit methyltransferase A"/>
    <property type="match status" value="1"/>
</dbReference>
<comment type="catalytic activity">
    <reaction evidence="8">
        <text>adenosine(1518)/adenosine(1519) in 16S rRNA + 4 S-adenosyl-L-methionine = N(6)-dimethyladenosine(1518)/N(6)-dimethyladenosine(1519) in 16S rRNA + 4 S-adenosyl-L-homocysteine + 4 H(+)</text>
        <dbReference type="Rhea" id="RHEA:19609"/>
        <dbReference type="Rhea" id="RHEA-COMP:10232"/>
        <dbReference type="Rhea" id="RHEA-COMP:10233"/>
        <dbReference type="ChEBI" id="CHEBI:15378"/>
        <dbReference type="ChEBI" id="CHEBI:57856"/>
        <dbReference type="ChEBI" id="CHEBI:59789"/>
        <dbReference type="ChEBI" id="CHEBI:74411"/>
        <dbReference type="ChEBI" id="CHEBI:74493"/>
        <dbReference type="EC" id="2.1.1.182"/>
    </reaction>
</comment>
<feature type="binding site" evidence="8 9">
    <location>
        <position position="33"/>
    </location>
    <ligand>
        <name>S-adenosyl-L-methionine</name>
        <dbReference type="ChEBI" id="CHEBI:59789"/>
    </ligand>
</feature>
<dbReference type="PROSITE" id="PS51689">
    <property type="entry name" value="SAM_RNA_A_N6_MT"/>
    <property type="match status" value="1"/>
</dbReference>
<dbReference type="KEGG" id="vte:BHY08_01190"/>
<evidence type="ECO:0000256" key="7">
    <source>
        <dbReference type="ARBA" id="ARBA00049167"/>
    </source>
</evidence>
<keyword evidence="12" id="KW-1185">Reference proteome</keyword>
<dbReference type="Pfam" id="PF00398">
    <property type="entry name" value="RrnaAD"/>
    <property type="match status" value="1"/>
</dbReference>
<dbReference type="EC" id="2.1.1.182" evidence="8"/>
<gene>
    <name evidence="8" type="primary">rsmA</name>
    <name evidence="8" type="synonym">ksgA</name>
    <name evidence="11" type="ORF">BHY08_01190</name>
</gene>
<evidence type="ECO:0000256" key="8">
    <source>
        <dbReference type="HAMAP-Rule" id="MF_00607"/>
    </source>
</evidence>
<dbReference type="PROSITE" id="PS01131">
    <property type="entry name" value="RRNA_A_DIMETH"/>
    <property type="match status" value="1"/>
</dbReference>
<dbReference type="Gene3D" id="3.40.50.150">
    <property type="entry name" value="Vaccinia Virus protein VP39"/>
    <property type="match status" value="1"/>
</dbReference>
<dbReference type="GO" id="GO:0052910">
    <property type="term" value="F:23S rRNA (adenine(2085)-N(6))-dimethyltransferase activity"/>
    <property type="evidence" value="ECO:0007669"/>
    <property type="project" value="UniProtKB-EC"/>
</dbReference>
<organism evidence="11 12">
    <name type="scientific">Vagococcus teuberi</name>
    <dbReference type="NCBI Taxonomy" id="519472"/>
    <lineage>
        <taxon>Bacteria</taxon>
        <taxon>Bacillati</taxon>
        <taxon>Bacillota</taxon>
        <taxon>Bacilli</taxon>
        <taxon>Lactobacillales</taxon>
        <taxon>Enterococcaceae</taxon>
        <taxon>Vagococcus</taxon>
    </lineage>
</organism>
<dbReference type="InterPro" id="IPR020596">
    <property type="entry name" value="rRNA_Ade_Mease_Trfase_CS"/>
</dbReference>
<dbReference type="CDD" id="cd02440">
    <property type="entry name" value="AdoMet_MTases"/>
    <property type="match status" value="1"/>
</dbReference>
<keyword evidence="2 8" id="KW-0698">rRNA processing</keyword>
<dbReference type="STRING" id="519472.BHY08_01190"/>
<evidence type="ECO:0000259" key="10">
    <source>
        <dbReference type="SMART" id="SM00650"/>
    </source>
</evidence>
<dbReference type="SMART" id="SM00650">
    <property type="entry name" value="rADc"/>
    <property type="match status" value="1"/>
</dbReference>
<keyword evidence="6 8" id="KW-0694">RNA-binding</keyword>
<keyword evidence="5 8" id="KW-0949">S-adenosyl-L-methionine</keyword>
<feature type="binding site" evidence="8 9">
    <location>
        <position position="104"/>
    </location>
    <ligand>
        <name>S-adenosyl-L-methionine</name>
        <dbReference type="ChEBI" id="CHEBI:59789"/>
    </ligand>
</feature>
<dbReference type="InterPro" id="IPR029063">
    <property type="entry name" value="SAM-dependent_MTases_sf"/>
</dbReference>
<comment type="similarity">
    <text evidence="8">Belongs to the class I-like SAM-binding methyltransferase superfamily. rRNA adenine N(6)-methyltransferase family. RsmA subfamily.</text>
</comment>
<dbReference type="OrthoDB" id="9814755at2"/>
<dbReference type="AlphaFoldDB" id="A0A1J0A3R1"/>